<evidence type="ECO:0000313" key="2">
    <source>
        <dbReference type="Proteomes" id="UP000031666"/>
    </source>
</evidence>
<protein>
    <submittedName>
        <fullName evidence="1">Uncharacterized protein</fullName>
    </submittedName>
</protein>
<proteinExistence type="predicted"/>
<organism evidence="1 2">
    <name type="scientific">Vibrio ishigakensis</name>
    <dbReference type="NCBI Taxonomy" id="1481914"/>
    <lineage>
        <taxon>Bacteria</taxon>
        <taxon>Pseudomonadati</taxon>
        <taxon>Pseudomonadota</taxon>
        <taxon>Gammaproteobacteria</taxon>
        <taxon>Vibrionales</taxon>
        <taxon>Vibrionaceae</taxon>
        <taxon>Vibrio</taxon>
    </lineage>
</organism>
<dbReference type="STRING" id="1481914.JCM19241_3329"/>
<reference evidence="1 2" key="1">
    <citation type="submission" date="2015-01" db="EMBL/GenBank/DDBJ databases">
        <title>Vibrio sp. C94 JCM 19241 whole genome shotgun sequence.</title>
        <authorList>
            <person name="Sawabe T."/>
            <person name="Meirelles P."/>
            <person name="Feng G."/>
            <person name="Sayaka M."/>
            <person name="Hattori M."/>
            <person name="Ohkuma M."/>
        </authorList>
    </citation>
    <scope>NUCLEOTIDE SEQUENCE [LARGE SCALE GENOMIC DNA]</scope>
    <source>
        <strain evidence="2">JCM 19241</strain>
    </source>
</reference>
<evidence type="ECO:0000313" key="1">
    <source>
        <dbReference type="EMBL" id="GAM75417.1"/>
    </source>
</evidence>
<gene>
    <name evidence="1" type="ORF">JCM19241_3329</name>
</gene>
<dbReference type="Proteomes" id="UP000031666">
    <property type="component" value="Unassembled WGS sequence"/>
</dbReference>
<sequence length="51" mass="5667">MYRLGLWLLLVATGMLLSVIILLSSVDVWMSFSAQNRIYKDVEAAPLAISP</sequence>
<accession>A0A0B8QEK4</accession>
<comment type="caution">
    <text evidence="1">The sequence shown here is derived from an EMBL/GenBank/DDBJ whole genome shotgun (WGS) entry which is preliminary data.</text>
</comment>
<dbReference type="EMBL" id="BBSC01000004">
    <property type="protein sequence ID" value="GAM75417.1"/>
    <property type="molecule type" value="Genomic_DNA"/>
</dbReference>
<name>A0A0B8QEK4_9VIBR</name>
<dbReference type="AlphaFoldDB" id="A0A0B8QEK4"/>
<reference evidence="1 2" key="2">
    <citation type="submission" date="2015-01" db="EMBL/GenBank/DDBJ databases">
        <authorList>
            <consortium name="NBRP consortium"/>
            <person name="Sawabe T."/>
            <person name="Meirelles P."/>
            <person name="Feng G."/>
            <person name="Sayaka M."/>
            <person name="Hattori M."/>
            <person name="Ohkuma M."/>
        </authorList>
    </citation>
    <scope>NUCLEOTIDE SEQUENCE [LARGE SCALE GENOMIC DNA]</scope>
    <source>
        <strain evidence="2">JCM 19241</strain>
    </source>
</reference>